<feature type="compositionally biased region" description="Acidic residues" evidence="1">
    <location>
        <begin position="503"/>
        <end position="513"/>
    </location>
</feature>
<feature type="compositionally biased region" description="Polar residues" evidence="1">
    <location>
        <begin position="126"/>
        <end position="135"/>
    </location>
</feature>
<feature type="compositionally biased region" description="Pro residues" evidence="1">
    <location>
        <begin position="44"/>
        <end position="55"/>
    </location>
</feature>
<dbReference type="OrthoDB" id="5865363at2759"/>
<feature type="compositionally biased region" description="Basic and acidic residues" evidence="1">
    <location>
        <begin position="525"/>
        <end position="545"/>
    </location>
</feature>
<evidence type="ECO:0000256" key="1">
    <source>
        <dbReference type="SAM" id="MobiDB-lite"/>
    </source>
</evidence>
<accession>A0A0C2GNE4</accession>
<feature type="compositionally biased region" description="Polar residues" evidence="1">
    <location>
        <begin position="579"/>
        <end position="588"/>
    </location>
</feature>
<feature type="compositionally biased region" description="Polar residues" evidence="1">
    <location>
        <begin position="265"/>
        <end position="279"/>
    </location>
</feature>
<protein>
    <submittedName>
        <fullName evidence="2">Uncharacterized protein</fullName>
    </submittedName>
</protein>
<feature type="compositionally biased region" description="Basic and acidic residues" evidence="1">
    <location>
        <begin position="321"/>
        <end position="332"/>
    </location>
</feature>
<gene>
    <name evidence="2" type="ORF">ANCDUO_06915</name>
</gene>
<feature type="region of interest" description="Disordered" evidence="1">
    <location>
        <begin position="299"/>
        <end position="629"/>
    </location>
</feature>
<dbReference type="Proteomes" id="UP000054047">
    <property type="component" value="Unassembled WGS sequence"/>
</dbReference>
<proteinExistence type="predicted"/>
<name>A0A0C2GNE4_9BILA</name>
<evidence type="ECO:0000313" key="3">
    <source>
        <dbReference type="Proteomes" id="UP000054047"/>
    </source>
</evidence>
<feature type="compositionally biased region" description="Polar residues" evidence="1">
    <location>
        <begin position="459"/>
        <end position="468"/>
    </location>
</feature>
<reference evidence="2 3" key="1">
    <citation type="submission" date="2013-12" db="EMBL/GenBank/DDBJ databases">
        <title>Draft genome of the parsitic nematode Ancylostoma duodenale.</title>
        <authorList>
            <person name="Mitreva M."/>
        </authorList>
    </citation>
    <scope>NUCLEOTIDE SEQUENCE [LARGE SCALE GENOMIC DNA]</scope>
    <source>
        <strain evidence="2 3">Zhejiang</strain>
    </source>
</reference>
<keyword evidence="3" id="KW-1185">Reference proteome</keyword>
<dbReference type="AlphaFoldDB" id="A0A0C2GNE4"/>
<dbReference type="EMBL" id="KN729069">
    <property type="protein sequence ID" value="KIH62800.1"/>
    <property type="molecule type" value="Genomic_DNA"/>
</dbReference>
<feature type="compositionally biased region" description="Basic and acidic residues" evidence="1">
    <location>
        <begin position="367"/>
        <end position="376"/>
    </location>
</feature>
<feature type="region of interest" description="Disordered" evidence="1">
    <location>
        <begin position="1"/>
        <end position="279"/>
    </location>
</feature>
<sequence length="629" mass="69858">MADESGNDGSSATPGTTRTRKVRPEIQIYRPGMMRKGTDVTASGPPPSDAKPPTEPTTRRRSPRISLDFGGTDHGDSGSTTPDAASMCSDRRDSFGKISGSRTFTRGGGGGGYSGNRQVYHAGRNDVTNSTSSGKRNTRDYSNRQNSRPPLSQGGRDGHNERNSNSRYSYNSTQSLYDPQQPGGYLNYQPNPNRRRGKPDQGRAPSPMRFRRTTQLQQNERASMRAEAGQRRNVGNRRRNDSINSTQSECLPQYSDGLRVDTHLETQSVSGEAPSSSSMSYMQLCQSFESIGSFDWSQEVESEYNAKHSEDPDENAGWTQEKSENSENRNLHSDSYGNDFSHGDFSYSKPKRGILRVPIAMRRGKERNRNDSDRSSSLRGSIVEEDYEVDDISSGDATPTEESGDEKHWNRQKEIRLTKSARDNQCKPGYSGGGESRRENRSSRLAGRLTVERSKPEPQTEQATSLSSRVARAVMRGGPSGRTSRRPCEVNSDRSSSLRGSIVEEDYEVDDISSGDATPTEESGDEKHWNRQKEIRLTKSARDNQCKPGYSGGGESRRENRSSRLAGRLTVERSKPEPQTEQATSLSSRVARAVMRGEPIRTYKPPAMRAMEKNDVAQTNADVRNRLKA</sequence>
<feature type="compositionally biased region" description="Acidic residues" evidence="1">
    <location>
        <begin position="383"/>
        <end position="393"/>
    </location>
</feature>
<evidence type="ECO:0000313" key="2">
    <source>
        <dbReference type="EMBL" id="KIH62800.1"/>
    </source>
</evidence>
<feature type="compositionally biased region" description="Basic and acidic residues" evidence="1">
    <location>
        <begin position="405"/>
        <end position="425"/>
    </location>
</feature>
<feature type="compositionally biased region" description="Polar residues" evidence="1">
    <location>
        <begin position="7"/>
        <end position="17"/>
    </location>
</feature>
<organism evidence="2 3">
    <name type="scientific">Ancylostoma duodenale</name>
    <dbReference type="NCBI Taxonomy" id="51022"/>
    <lineage>
        <taxon>Eukaryota</taxon>
        <taxon>Metazoa</taxon>
        <taxon>Ecdysozoa</taxon>
        <taxon>Nematoda</taxon>
        <taxon>Chromadorea</taxon>
        <taxon>Rhabditida</taxon>
        <taxon>Rhabditina</taxon>
        <taxon>Rhabditomorpha</taxon>
        <taxon>Strongyloidea</taxon>
        <taxon>Ancylostomatidae</taxon>
        <taxon>Ancylostomatinae</taxon>
        <taxon>Ancylostoma</taxon>
    </lineage>
</organism>